<name>A0ABW2YY17_9SPHI</name>
<keyword evidence="3" id="KW-0732">Signal</keyword>
<evidence type="ECO:0000256" key="2">
    <source>
        <dbReference type="ARBA" id="ARBA00006275"/>
    </source>
</evidence>
<evidence type="ECO:0000313" key="9">
    <source>
        <dbReference type="Proteomes" id="UP001596958"/>
    </source>
</evidence>
<keyword evidence="5" id="KW-0998">Cell outer membrane</keyword>
<keyword evidence="9" id="KW-1185">Reference proteome</keyword>
<dbReference type="InterPro" id="IPR012944">
    <property type="entry name" value="SusD_RagB_dom"/>
</dbReference>
<evidence type="ECO:0000259" key="6">
    <source>
        <dbReference type="Pfam" id="PF07980"/>
    </source>
</evidence>
<keyword evidence="4" id="KW-0472">Membrane</keyword>
<accession>A0ABW2YY17</accession>
<evidence type="ECO:0000256" key="5">
    <source>
        <dbReference type="ARBA" id="ARBA00023237"/>
    </source>
</evidence>
<comment type="caution">
    <text evidence="8">The sequence shown here is derived from an EMBL/GenBank/DDBJ whole genome shotgun (WGS) entry which is preliminary data.</text>
</comment>
<protein>
    <submittedName>
        <fullName evidence="8">RagB/SusD family nutrient uptake outer membrane protein</fullName>
    </submittedName>
</protein>
<comment type="subcellular location">
    <subcellularLocation>
        <location evidence="1">Cell outer membrane</location>
    </subcellularLocation>
</comment>
<dbReference type="InterPro" id="IPR011990">
    <property type="entry name" value="TPR-like_helical_dom_sf"/>
</dbReference>
<reference evidence="9" key="1">
    <citation type="journal article" date="2019" name="Int. J. Syst. Evol. Microbiol.">
        <title>The Global Catalogue of Microorganisms (GCM) 10K type strain sequencing project: providing services to taxonomists for standard genome sequencing and annotation.</title>
        <authorList>
            <consortium name="The Broad Institute Genomics Platform"/>
            <consortium name="The Broad Institute Genome Sequencing Center for Infectious Disease"/>
            <person name="Wu L."/>
            <person name="Ma J."/>
        </authorList>
    </citation>
    <scope>NUCLEOTIDE SEQUENCE [LARGE SCALE GENOMIC DNA]</scope>
    <source>
        <strain evidence="9">CCUG 63418</strain>
    </source>
</reference>
<evidence type="ECO:0000256" key="3">
    <source>
        <dbReference type="ARBA" id="ARBA00022729"/>
    </source>
</evidence>
<dbReference type="SUPFAM" id="SSF48452">
    <property type="entry name" value="TPR-like"/>
    <property type="match status" value="1"/>
</dbReference>
<dbReference type="Proteomes" id="UP001596958">
    <property type="component" value="Unassembled WGS sequence"/>
</dbReference>
<dbReference type="Gene3D" id="1.25.40.390">
    <property type="match status" value="1"/>
</dbReference>
<dbReference type="RefSeq" id="WP_377101446.1">
    <property type="nucleotide sequence ID" value="NZ_JBHTHU010000019.1"/>
</dbReference>
<sequence>MKIFKKTGIILASAAIIGTVSSCKKLLVEEPRDQLYPNYFSTAGGIAAGVTGVYSDLRDYYQGDRADFWLGTDEAILGELGSGVGNNNQMVDWNGLTSSNGPGFGGLWSDINTLNGVLQYAEASTQLTAVQKAQYINQARFLRAFIYFRLVQQYGGKTATQPGGIPLHTTFITEATTADAPANAADIYNQIIKDLNDAITGLPAKVDASSPFSAAGVGKTGTVGVAKALLAKVYLTRGYLSEIAQPGDFQKAADLCADVITNKVTYGFDLWQDYADEHKVENDYGKENMFAVDYGLGGADAQYTAYNQGPSGGYGINLLYVIWRWNYIGSAGIDNVGGIDNIPQTVNTSKQPMVRDNYNGRPYARVAPNGPYIYRLWPAGQYPDSRFDATFQTFWICNKTLAAGTTSTGGSKGVLTKTSNFSETSYNIPVDGDTAILIAPGDVTMARRDAFKGLIIEPLQVNNIRWPTVKKFDDTRRIRLNDFSARPIILMRFSEVYLMQAEANYMAGNTAAAITALNVLRTRAAYRVPADGDRIPKSNFRVTSANMAAANAANALAMQLSATEIAQMGVAYSNTVGSPLNGMDIILDEYSKELFGDQRRWEDLSRTRQLVRRVKMYRPGSLAATNVKDDYMRRAIPQDLINAVLTGPKYPQNNGY</sequence>
<evidence type="ECO:0000256" key="4">
    <source>
        <dbReference type="ARBA" id="ARBA00023136"/>
    </source>
</evidence>
<proteinExistence type="inferred from homology"/>
<evidence type="ECO:0000259" key="7">
    <source>
        <dbReference type="Pfam" id="PF14322"/>
    </source>
</evidence>
<feature type="domain" description="SusD-like N-terminal" evidence="7">
    <location>
        <begin position="107"/>
        <end position="210"/>
    </location>
</feature>
<comment type="similarity">
    <text evidence="2">Belongs to the SusD family.</text>
</comment>
<dbReference type="Pfam" id="PF07980">
    <property type="entry name" value="SusD_RagB"/>
    <property type="match status" value="1"/>
</dbReference>
<dbReference type="PROSITE" id="PS51257">
    <property type="entry name" value="PROKAR_LIPOPROTEIN"/>
    <property type="match status" value="1"/>
</dbReference>
<organism evidence="8 9">
    <name type="scientific">Mucilaginibacter calamicampi</name>
    <dbReference type="NCBI Taxonomy" id="1302352"/>
    <lineage>
        <taxon>Bacteria</taxon>
        <taxon>Pseudomonadati</taxon>
        <taxon>Bacteroidota</taxon>
        <taxon>Sphingobacteriia</taxon>
        <taxon>Sphingobacteriales</taxon>
        <taxon>Sphingobacteriaceae</taxon>
        <taxon>Mucilaginibacter</taxon>
    </lineage>
</organism>
<evidence type="ECO:0000256" key="1">
    <source>
        <dbReference type="ARBA" id="ARBA00004442"/>
    </source>
</evidence>
<dbReference type="Pfam" id="PF14322">
    <property type="entry name" value="SusD-like_3"/>
    <property type="match status" value="1"/>
</dbReference>
<gene>
    <name evidence="8" type="ORF">ACFQZS_14505</name>
</gene>
<dbReference type="EMBL" id="JBHTHU010000019">
    <property type="protein sequence ID" value="MFD0751358.1"/>
    <property type="molecule type" value="Genomic_DNA"/>
</dbReference>
<feature type="domain" description="RagB/SusD" evidence="6">
    <location>
        <begin position="465"/>
        <end position="631"/>
    </location>
</feature>
<dbReference type="InterPro" id="IPR033985">
    <property type="entry name" value="SusD-like_N"/>
</dbReference>
<evidence type="ECO:0000313" key="8">
    <source>
        <dbReference type="EMBL" id="MFD0751358.1"/>
    </source>
</evidence>